<dbReference type="FunFam" id="3.40.109.10:FF:000001">
    <property type="entry name" value="Nitroreductase family"/>
    <property type="match status" value="1"/>
</dbReference>
<evidence type="ECO:0000313" key="9">
    <source>
        <dbReference type="Proteomes" id="UP000578531"/>
    </source>
</evidence>
<dbReference type="Proteomes" id="UP000578531">
    <property type="component" value="Unassembled WGS sequence"/>
</dbReference>
<keyword evidence="5" id="KW-0560">Oxidoreductase</keyword>
<dbReference type="GO" id="GO:0016491">
    <property type="term" value="F:oxidoreductase activity"/>
    <property type="evidence" value="ECO:0007669"/>
    <property type="project" value="UniProtKB-KW"/>
</dbReference>
<evidence type="ECO:0000256" key="5">
    <source>
        <dbReference type="ARBA" id="ARBA00023002"/>
    </source>
</evidence>
<feature type="domain" description="Nitroreductase" evidence="7">
    <location>
        <begin position="14"/>
        <end position="180"/>
    </location>
</feature>
<dbReference type="GeneID" id="59292805"/>
<evidence type="ECO:0000256" key="1">
    <source>
        <dbReference type="ARBA" id="ARBA00004123"/>
    </source>
</evidence>
<evidence type="ECO:0000256" key="6">
    <source>
        <dbReference type="ARBA" id="ARBA00023242"/>
    </source>
</evidence>
<dbReference type="InterPro" id="IPR033877">
    <property type="entry name" value="Frm2/Hbn1"/>
</dbReference>
<dbReference type="OrthoDB" id="2138173at2759"/>
<dbReference type="GO" id="GO:0005634">
    <property type="term" value="C:nucleus"/>
    <property type="evidence" value="ECO:0007669"/>
    <property type="project" value="UniProtKB-SubCell"/>
</dbReference>
<dbReference type="SUPFAM" id="SSF55469">
    <property type="entry name" value="FMN-dependent nitroreductase-like"/>
    <property type="match status" value="1"/>
</dbReference>
<dbReference type="Gene3D" id="3.40.109.10">
    <property type="entry name" value="NADH Oxidase"/>
    <property type="match status" value="1"/>
</dbReference>
<comment type="similarity">
    <text evidence="3">Belongs to the nitroreductase family.</text>
</comment>
<keyword evidence="4" id="KW-0963">Cytoplasm</keyword>
<reference evidence="8 9" key="1">
    <citation type="journal article" date="2020" name="Genomics">
        <title>Complete, high-quality genomes from long-read metagenomic sequencing of two wolf lichen thalli reveals enigmatic genome architecture.</title>
        <authorList>
            <person name="McKenzie S.K."/>
            <person name="Walston R.F."/>
            <person name="Allen J.L."/>
        </authorList>
    </citation>
    <scope>NUCLEOTIDE SEQUENCE [LARGE SCALE GENOMIC DNA]</scope>
    <source>
        <strain evidence="8">WasteWater2</strain>
    </source>
</reference>
<evidence type="ECO:0000259" key="7">
    <source>
        <dbReference type="Pfam" id="PF00881"/>
    </source>
</evidence>
<dbReference type="GO" id="GO:0005737">
    <property type="term" value="C:cytoplasm"/>
    <property type="evidence" value="ECO:0007669"/>
    <property type="project" value="UniProtKB-SubCell"/>
</dbReference>
<evidence type="ECO:0000256" key="3">
    <source>
        <dbReference type="ARBA" id="ARBA00007118"/>
    </source>
</evidence>
<sequence length="202" mass="23570">MAESKTFLDATELRRSHYQITNESTISDARIKELVAHTVKHVPSAFHSQTTRMVVVLKEKHEELWDAIMEVYKVQLPADKFEHAKGRMVGFRKAYGTILFYEDTSNVREFQEKYKTYEDKFPQWSEQTNGMHQYTLWCALEAEGMGVNLQHYNPLIDTRLETMYDVPATWSLKSQMVFGKPTGQPGEKTFKPVEERVKYFGS</sequence>
<dbReference type="GO" id="GO:0034599">
    <property type="term" value="P:cellular response to oxidative stress"/>
    <property type="evidence" value="ECO:0007669"/>
    <property type="project" value="InterPro"/>
</dbReference>
<keyword evidence="9" id="KW-1185">Reference proteome</keyword>
<dbReference type="Pfam" id="PF00881">
    <property type="entry name" value="Nitroreductase"/>
    <property type="match status" value="1"/>
</dbReference>
<evidence type="ECO:0000256" key="4">
    <source>
        <dbReference type="ARBA" id="ARBA00022490"/>
    </source>
</evidence>
<comment type="caution">
    <text evidence="8">The sequence shown here is derived from an EMBL/GenBank/DDBJ whole genome shotgun (WGS) entry which is preliminary data.</text>
</comment>
<dbReference type="CDD" id="cd02140">
    <property type="entry name" value="Frm2-like"/>
    <property type="match status" value="1"/>
</dbReference>
<dbReference type="AlphaFoldDB" id="A0A8H6L056"/>
<proteinExistence type="inferred from homology"/>
<evidence type="ECO:0000313" key="8">
    <source>
        <dbReference type="EMBL" id="KAF6230624.1"/>
    </source>
</evidence>
<keyword evidence="6" id="KW-0539">Nucleus</keyword>
<dbReference type="PANTHER" id="PTHR43035">
    <property type="entry name" value="FATTY ACID REPRESSION MUTANT PROTEIN 2-RELATED"/>
    <property type="match status" value="1"/>
</dbReference>
<dbReference type="RefSeq" id="XP_037160092.1">
    <property type="nucleotide sequence ID" value="XM_037313043.1"/>
</dbReference>
<accession>A0A8H6L056</accession>
<protein>
    <recommendedName>
        <fullName evidence="7">Nitroreductase domain-containing protein</fullName>
    </recommendedName>
</protein>
<gene>
    <name evidence="8" type="ORF">HO173_011161</name>
</gene>
<dbReference type="EMBL" id="JACCJC010000066">
    <property type="protein sequence ID" value="KAF6230624.1"/>
    <property type="molecule type" value="Genomic_DNA"/>
</dbReference>
<organism evidence="8 9">
    <name type="scientific">Letharia columbiana</name>
    <dbReference type="NCBI Taxonomy" id="112416"/>
    <lineage>
        <taxon>Eukaryota</taxon>
        <taxon>Fungi</taxon>
        <taxon>Dikarya</taxon>
        <taxon>Ascomycota</taxon>
        <taxon>Pezizomycotina</taxon>
        <taxon>Lecanoromycetes</taxon>
        <taxon>OSLEUM clade</taxon>
        <taxon>Lecanoromycetidae</taxon>
        <taxon>Lecanorales</taxon>
        <taxon>Lecanorineae</taxon>
        <taxon>Parmeliaceae</taxon>
        <taxon>Letharia</taxon>
    </lineage>
</organism>
<dbReference type="InterPro" id="IPR029479">
    <property type="entry name" value="Nitroreductase"/>
</dbReference>
<dbReference type="PANTHER" id="PTHR43035:SF1">
    <property type="entry name" value="FATTY ACID REPRESSION MUTANT PROTEIN 2-RELATED"/>
    <property type="match status" value="1"/>
</dbReference>
<dbReference type="InterPro" id="IPR000415">
    <property type="entry name" value="Nitroreductase-like"/>
</dbReference>
<evidence type="ECO:0000256" key="2">
    <source>
        <dbReference type="ARBA" id="ARBA00004496"/>
    </source>
</evidence>
<comment type="subcellular location">
    <subcellularLocation>
        <location evidence="2">Cytoplasm</location>
    </subcellularLocation>
    <subcellularLocation>
        <location evidence="1">Nucleus</location>
    </subcellularLocation>
</comment>
<name>A0A8H6L056_9LECA</name>